<sequence>MRLQERGHLVRTLRILADRRDAHGAALRQRLQRRQFGDARSAPRRPQIDEHRLALERSEGGGLAVRPLERRARRGLAGMAAVDADLRGRGGRSRRFVGRRCVRIGRVRLPGGGALPIAACGHQRQETDDRDACGHERFQFDVGRQICRRPCCGNARD</sequence>
<name>A0A2A2M2L7_9BILA</name>
<evidence type="ECO:0000313" key="3">
    <source>
        <dbReference type="Proteomes" id="UP000218231"/>
    </source>
</evidence>
<evidence type="ECO:0000313" key="2">
    <source>
        <dbReference type="EMBL" id="PAV92724.1"/>
    </source>
</evidence>
<dbReference type="Proteomes" id="UP000218231">
    <property type="component" value="Unassembled WGS sequence"/>
</dbReference>
<protein>
    <submittedName>
        <fullName evidence="2">Uncharacterized protein</fullName>
    </submittedName>
</protein>
<gene>
    <name evidence="2" type="ORF">WR25_10283</name>
</gene>
<feature type="region of interest" description="Disordered" evidence="1">
    <location>
        <begin position="34"/>
        <end position="53"/>
    </location>
</feature>
<organism evidence="2 3">
    <name type="scientific">Diploscapter pachys</name>
    <dbReference type="NCBI Taxonomy" id="2018661"/>
    <lineage>
        <taxon>Eukaryota</taxon>
        <taxon>Metazoa</taxon>
        <taxon>Ecdysozoa</taxon>
        <taxon>Nematoda</taxon>
        <taxon>Chromadorea</taxon>
        <taxon>Rhabditida</taxon>
        <taxon>Rhabditina</taxon>
        <taxon>Rhabditomorpha</taxon>
        <taxon>Rhabditoidea</taxon>
        <taxon>Rhabditidae</taxon>
        <taxon>Diploscapter</taxon>
    </lineage>
</organism>
<comment type="caution">
    <text evidence="2">The sequence shown here is derived from an EMBL/GenBank/DDBJ whole genome shotgun (WGS) entry which is preliminary data.</text>
</comment>
<accession>A0A2A2M2L7</accession>
<reference evidence="2 3" key="1">
    <citation type="journal article" date="2017" name="Curr. Biol.">
        <title>Genome architecture and evolution of a unichromosomal asexual nematode.</title>
        <authorList>
            <person name="Fradin H."/>
            <person name="Zegar C."/>
            <person name="Gutwein M."/>
            <person name="Lucas J."/>
            <person name="Kovtun M."/>
            <person name="Corcoran D."/>
            <person name="Baugh L.R."/>
            <person name="Kiontke K."/>
            <person name="Gunsalus K."/>
            <person name="Fitch D.H."/>
            <person name="Piano F."/>
        </authorList>
    </citation>
    <scope>NUCLEOTIDE SEQUENCE [LARGE SCALE GENOMIC DNA]</scope>
    <source>
        <strain evidence="2">PF1309</strain>
    </source>
</reference>
<dbReference type="AlphaFoldDB" id="A0A2A2M2L7"/>
<keyword evidence="3" id="KW-1185">Reference proteome</keyword>
<proteinExistence type="predicted"/>
<dbReference type="EMBL" id="LIAE01006058">
    <property type="protein sequence ID" value="PAV92724.1"/>
    <property type="molecule type" value="Genomic_DNA"/>
</dbReference>
<evidence type="ECO:0000256" key="1">
    <source>
        <dbReference type="SAM" id="MobiDB-lite"/>
    </source>
</evidence>